<keyword evidence="2 6" id="KW-0101">Branched-chain amino acid catabolism</keyword>
<keyword evidence="10" id="KW-1185">Reference proteome</keyword>
<dbReference type="PROSITE" id="PS00895">
    <property type="entry name" value="3_HYDROXYISOBUT_DH"/>
    <property type="match status" value="1"/>
</dbReference>
<dbReference type="InterPro" id="IPR006115">
    <property type="entry name" value="6PGDH_NADP-bd"/>
</dbReference>
<dbReference type="InterPro" id="IPR013328">
    <property type="entry name" value="6PGD_dom2"/>
</dbReference>
<dbReference type="RefSeq" id="WP_232058691.1">
    <property type="nucleotide sequence ID" value="NZ_LR699115.1"/>
</dbReference>
<evidence type="ECO:0000259" key="8">
    <source>
        <dbReference type="Pfam" id="PF14833"/>
    </source>
</evidence>
<accession>A0A370GGV9</accession>
<keyword evidence="3 6" id="KW-0560">Oxidoreductase</keyword>
<protein>
    <recommendedName>
        <fullName evidence="6">3-hydroxyisobutyrate dehydrogenase</fullName>
        <shortName evidence="6">HIBADH</shortName>
        <ecNumber evidence="6">1.1.1.31</ecNumber>
    </recommendedName>
</protein>
<dbReference type="GO" id="GO:0050661">
    <property type="term" value="F:NADP binding"/>
    <property type="evidence" value="ECO:0007669"/>
    <property type="project" value="InterPro"/>
</dbReference>
<dbReference type="PANTHER" id="PTHR22981">
    <property type="entry name" value="3-HYDROXYISOBUTYRATE DEHYDROGENASE-RELATED"/>
    <property type="match status" value="1"/>
</dbReference>
<sequence>MTTIGFIGLGHMGHPMVLNLLKAGFTLHIYDVVTEAMQDLTHHGAIAAESVAALAENADVIITSVQTGQQVSEICMSHDGIFSHAKPGLLYIDCSSIDISTTHLLHEEAQKLHIAMLDAPVSGGVAGAEAATLTIMVGGNKADFERAQPILKAIGKKIVHAGPEGCGQAAKICNNLLLGISMIGVCEAFTLAEKLGLDPKKFFEISSNASGQCWSMTSYCPVPGILENVPANRDYQPGFMAKMMLKDLRLGQHAAEATDTVIPLGSVATELYELYVNQGFGEKDFSGIINLLASKLND</sequence>
<dbReference type="Pfam" id="PF14833">
    <property type="entry name" value="NAD_binding_11"/>
    <property type="match status" value="1"/>
</dbReference>
<dbReference type="NCBIfam" id="TIGR01692">
    <property type="entry name" value="HIBADH"/>
    <property type="match status" value="1"/>
</dbReference>
<dbReference type="InterPro" id="IPR002204">
    <property type="entry name" value="3-OH-isobutyrate_DH-rel_CS"/>
</dbReference>
<dbReference type="PANTHER" id="PTHR22981:SF7">
    <property type="entry name" value="3-HYDROXYISOBUTYRATE DEHYDROGENASE, MITOCHONDRIAL"/>
    <property type="match status" value="1"/>
</dbReference>
<evidence type="ECO:0000313" key="9">
    <source>
        <dbReference type="EMBL" id="RDI42570.1"/>
    </source>
</evidence>
<dbReference type="PIRSF" id="PIRSF000103">
    <property type="entry name" value="HIBADH"/>
    <property type="match status" value="1"/>
</dbReference>
<dbReference type="GO" id="GO:0006574">
    <property type="term" value="P:L-valine catabolic process"/>
    <property type="evidence" value="ECO:0007669"/>
    <property type="project" value="UniProtKB-UniPathway"/>
</dbReference>
<dbReference type="GO" id="GO:0051287">
    <property type="term" value="F:NAD binding"/>
    <property type="evidence" value="ECO:0007669"/>
    <property type="project" value="InterPro"/>
</dbReference>
<dbReference type="UniPathway" id="UPA00362"/>
<dbReference type="Gene3D" id="3.40.50.720">
    <property type="entry name" value="NAD(P)-binding Rossmann-like Domain"/>
    <property type="match status" value="1"/>
</dbReference>
<evidence type="ECO:0000256" key="1">
    <source>
        <dbReference type="ARBA" id="ARBA00009080"/>
    </source>
</evidence>
<evidence type="ECO:0000256" key="3">
    <source>
        <dbReference type="ARBA" id="ARBA00023002"/>
    </source>
</evidence>
<dbReference type="InterPro" id="IPR029154">
    <property type="entry name" value="HIBADH-like_NADP-bd"/>
</dbReference>
<feature type="domain" description="6-phosphogluconate dehydrogenase NADP-binding" evidence="7">
    <location>
        <begin position="3"/>
        <end position="162"/>
    </location>
</feature>
<dbReference type="FunFam" id="1.10.1040.10:FF:000006">
    <property type="entry name" value="3-hydroxyisobutyrate dehydrogenase"/>
    <property type="match status" value="1"/>
</dbReference>
<organism evidence="9 10">
    <name type="scientific">Aquicella lusitana</name>
    <dbReference type="NCBI Taxonomy" id="254246"/>
    <lineage>
        <taxon>Bacteria</taxon>
        <taxon>Pseudomonadati</taxon>
        <taxon>Pseudomonadota</taxon>
        <taxon>Gammaproteobacteria</taxon>
        <taxon>Legionellales</taxon>
        <taxon>Coxiellaceae</taxon>
        <taxon>Aquicella</taxon>
    </lineage>
</organism>
<evidence type="ECO:0000313" key="10">
    <source>
        <dbReference type="Proteomes" id="UP000254720"/>
    </source>
</evidence>
<dbReference type="InterPro" id="IPR036291">
    <property type="entry name" value="NAD(P)-bd_dom_sf"/>
</dbReference>
<feature type="domain" description="3-hydroxyisobutyrate dehydrogenase-like NAD-binding" evidence="8">
    <location>
        <begin position="165"/>
        <end position="292"/>
    </location>
</feature>
<keyword evidence="4 6" id="KW-0520">NAD</keyword>
<name>A0A370GGV9_9COXI</name>
<evidence type="ECO:0000256" key="2">
    <source>
        <dbReference type="ARBA" id="ARBA00022456"/>
    </source>
</evidence>
<comment type="catalytic activity">
    <reaction evidence="6">
        <text>3-hydroxy-2-methylpropanoate + NAD(+) = 2-methyl-3-oxopropanoate + NADH + H(+)</text>
        <dbReference type="Rhea" id="RHEA:17681"/>
        <dbReference type="ChEBI" id="CHEBI:11805"/>
        <dbReference type="ChEBI" id="CHEBI:15378"/>
        <dbReference type="ChEBI" id="CHEBI:57540"/>
        <dbReference type="ChEBI" id="CHEBI:57700"/>
        <dbReference type="ChEBI" id="CHEBI:57945"/>
        <dbReference type="EC" id="1.1.1.31"/>
    </reaction>
</comment>
<dbReference type="EC" id="1.1.1.31" evidence="6"/>
<dbReference type="SUPFAM" id="SSF48179">
    <property type="entry name" value="6-phosphogluconate dehydrogenase C-terminal domain-like"/>
    <property type="match status" value="1"/>
</dbReference>
<dbReference type="InterPro" id="IPR015815">
    <property type="entry name" value="HIBADH-related"/>
</dbReference>
<evidence type="ECO:0000256" key="4">
    <source>
        <dbReference type="ARBA" id="ARBA00023027"/>
    </source>
</evidence>
<dbReference type="Pfam" id="PF03446">
    <property type="entry name" value="NAD_binding_2"/>
    <property type="match status" value="1"/>
</dbReference>
<comment type="caution">
    <text evidence="9">The sequence shown here is derived from an EMBL/GenBank/DDBJ whole genome shotgun (WGS) entry which is preliminary data.</text>
</comment>
<comment type="similarity">
    <text evidence="1 6">Belongs to the HIBADH-related family.</text>
</comment>
<dbReference type="AlphaFoldDB" id="A0A370GGV9"/>
<dbReference type="EMBL" id="QQAX01000014">
    <property type="protein sequence ID" value="RDI42570.1"/>
    <property type="molecule type" value="Genomic_DNA"/>
</dbReference>
<dbReference type="Gene3D" id="1.10.1040.10">
    <property type="entry name" value="N-(1-d-carboxylethyl)-l-norvaline Dehydrogenase, domain 2"/>
    <property type="match status" value="1"/>
</dbReference>
<dbReference type="GO" id="GO:0008442">
    <property type="term" value="F:3-hydroxyisobutyrate dehydrogenase activity"/>
    <property type="evidence" value="ECO:0007669"/>
    <property type="project" value="UniProtKB-EC"/>
</dbReference>
<proteinExistence type="inferred from homology"/>
<reference evidence="9 10" key="1">
    <citation type="submission" date="2018-07" db="EMBL/GenBank/DDBJ databases">
        <title>Genomic Encyclopedia of Type Strains, Phase IV (KMG-IV): sequencing the most valuable type-strain genomes for metagenomic binning, comparative biology and taxonomic classification.</title>
        <authorList>
            <person name="Goeker M."/>
        </authorList>
    </citation>
    <scope>NUCLEOTIDE SEQUENCE [LARGE SCALE GENOMIC DNA]</scope>
    <source>
        <strain evidence="9 10">DSM 16500</strain>
    </source>
</reference>
<dbReference type="Proteomes" id="UP000254720">
    <property type="component" value="Unassembled WGS sequence"/>
</dbReference>
<evidence type="ECO:0000256" key="5">
    <source>
        <dbReference type="PIRSR" id="PIRSR000103-1"/>
    </source>
</evidence>
<dbReference type="SUPFAM" id="SSF51735">
    <property type="entry name" value="NAD(P)-binding Rossmann-fold domains"/>
    <property type="match status" value="1"/>
</dbReference>
<gene>
    <name evidence="9" type="ORF">C8D86_11440</name>
</gene>
<dbReference type="InterPro" id="IPR008927">
    <property type="entry name" value="6-PGluconate_DH-like_C_sf"/>
</dbReference>
<dbReference type="InterPro" id="IPR011548">
    <property type="entry name" value="HIBADH"/>
</dbReference>
<comment type="pathway">
    <text evidence="6">Amino-acid degradation; L-valine degradation.</text>
</comment>
<evidence type="ECO:0000256" key="6">
    <source>
        <dbReference type="RuleBase" id="RU910714"/>
    </source>
</evidence>
<feature type="active site" evidence="5">
    <location>
        <position position="171"/>
    </location>
</feature>
<evidence type="ECO:0000259" key="7">
    <source>
        <dbReference type="Pfam" id="PF03446"/>
    </source>
</evidence>